<keyword evidence="5 11" id="KW-0812">Transmembrane</keyword>
<protein>
    <submittedName>
        <fullName evidence="15">TonB-dependent receptor</fullName>
    </submittedName>
</protein>
<keyword evidence="7" id="KW-0406">Ion transport</keyword>
<evidence type="ECO:0000259" key="13">
    <source>
        <dbReference type="Pfam" id="PF00593"/>
    </source>
</evidence>
<dbReference type="STRING" id="1237149.C900_03047"/>
<feature type="domain" description="TonB-dependent receptor plug" evidence="14">
    <location>
        <begin position="118"/>
        <end position="222"/>
    </location>
</feature>
<dbReference type="InterPro" id="IPR039426">
    <property type="entry name" value="TonB-dep_rcpt-like"/>
</dbReference>
<dbReference type="PROSITE" id="PS51257">
    <property type="entry name" value="PROKAR_LIPOPROTEIN"/>
    <property type="match status" value="1"/>
</dbReference>
<proteinExistence type="inferred from homology"/>
<dbReference type="Gene3D" id="2.170.130.10">
    <property type="entry name" value="TonB-dependent receptor, plug domain"/>
    <property type="match status" value="1"/>
</dbReference>
<dbReference type="RefSeq" id="WP_009580383.1">
    <property type="nucleotide sequence ID" value="NZ_AMZN01000045.1"/>
</dbReference>
<evidence type="ECO:0000256" key="4">
    <source>
        <dbReference type="ARBA" id="ARBA00022496"/>
    </source>
</evidence>
<dbReference type="EMBL" id="AMZN01000045">
    <property type="protein sequence ID" value="ELR71083.1"/>
    <property type="molecule type" value="Genomic_DNA"/>
</dbReference>
<dbReference type="GO" id="GO:0009279">
    <property type="term" value="C:cell outer membrane"/>
    <property type="evidence" value="ECO:0007669"/>
    <property type="project" value="UniProtKB-SubCell"/>
</dbReference>
<dbReference type="GO" id="GO:0006826">
    <property type="term" value="P:iron ion transport"/>
    <property type="evidence" value="ECO:0007669"/>
    <property type="project" value="UniProtKB-KW"/>
</dbReference>
<organism evidence="15 16">
    <name type="scientific">Fulvivirga imtechensis AK7</name>
    <dbReference type="NCBI Taxonomy" id="1237149"/>
    <lineage>
        <taxon>Bacteria</taxon>
        <taxon>Pseudomonadati</taxon>
        <taxon>Bacteroidota</taxon>
        <taxon>Cytophagia</taxon>
        <taxon>Cytophagales</taxon>
        <taxon>Fulvivirgaceae</taxon>
        <taxon>Fulvivirga</taxon>
    </lineage>
</organism>
<dbReference type="PANTHER" id="PTHR32552">
    <property type="entry name" value="FERRICHROME IRON RECEPTOR-RELATED"/>
    <property type="match status" value="1"/>
</dbReference>
<dbReference type="InterPro" id="IPR037066">
    <property type="entry name" value="Plug_dom_sf"/>
</dbReference>
<evidence type="ECO:0000256" key="11">
    <source>
        <dbReference type="PROSITE-ProRule" id="PRU01360"/>
    </source>
</evidence>
<keyword evidence="9 11" id="KW-0472">Membrane</keyword>
<keyword evidence="3 11" id="KW-1134">Transmembrane beta strand</keyword>
<evidence type="ECO:0000313" key="15">
    <source>
        <dbReference type="EMBL" id="ELR71083.1"/>
    </source>
</evidence>
<dbReference type="InterPro" id="IPR036942">
    <property type="entry name" value="Beta-barrel_TonB_sf"/>
</dbReference>
<keyword evidence="16" id="KW-1185">Reference proteome</keyword>
<evidence type="ECO:0000313" key="16">
    <source>
        <dbReference type="Proteomes" id="UP000011135"/>
    </source>
</evidence>
<evidence type="ECO:0000256" key="5">
    <source>
        <dbReference type="ARBA" id="ARBA00022692"/>
    </source>
</evidence>
<keyword evidence="15" id="KW-0675">Receptor</keyword>
<keyword evidence="4" id="KW-0410">Iron transport</keyword>
<keyword evidence="6" id="KW-0408">Iron</keyword>
<dbReference type="Pfam" id="PF07715">
    <property type="entry name" value="Plug"/>
    <property type="match status" value="1"/>
</dbReference>
<accession>L8JS92</accession>
<name>L8JS92_9BACT</name>
<evidence type="ECO:0000256" key="6">
    <source>
        <dbReference type="ARBA" id="ARBA00023004"/>
    </source>
</evidence>
<evidence type="ECO:0000256" key="1">
    <source>
        <dbReference type="ARBA" id="ARBA00004571"/>
    </source>
</evidence>
<dbReference type="InterPro" id="IPR008969">
    <property type="entry name" value="CarboxyPept-like_regulatory"/>
</dbReference>
<dbReference type="Gene3D" id="2.40.170.20">
    <property type="entry name" value="TonB-dependent receptor, beta-barrel domain"/>
    <property type="match status" value="1"/>
</dbReference>
<evidence type="ECO:0000256" key="3">
    <source>
        <dbReference type="ARBA" id="ARBA00022452"/>
    </source>
</evidence>
<reference evidence="15 16" key="1">
    <citation type="submission" date="2012-12" db="EMBL/GenBank/DDBJ databases">
        <title>Genome assembly of Fulvivirga imtechensis AK7.</title>
        <authorList>
            <person name="Nupur N."/>
            <person name="Khatri I."/>
            <person name="Kumar R."/>
            <person name="Subramanian S."/>
            <person name="Pinnaka A."/>
        </authorList>
    </citation>
    <scope>NUCLEOTIDE SEQUENCE [LARGE SCALE GENOMIC DNA]</scope>
    <source>
        <strain evidence="15 16">AK7</strain>
    </source>
</reference>
<dbReference type="InterPro" id="IPR012910">
    <property type="entry name" value="Plug_dom"/>
</dbReference>
<dbReference type="Pfam" id="PF13715">
    <property type="entry name" value="CarbopepD_reg_2"/>
    <property type="match status" value="1"/>
</dbReference>
<dbReference type="PATRIC" id="fig|1237149.3.peg.2804"/>
<evidence type="ECO:0000256" key="8">
    <source>
        <dbReference type="ARBA" id="ARBA00023077"/>
    </source>
</evidence>
<comment type="subcellular location">
    <subcellularLocation>
        <location evidence="1 11">Cell outer membrane</location>
        <topology evidence="1 11">Multi-pass membrane protein</topology>
    </subcellularLocation>
</comment>
<comment type="similarity">
    <text evidence="11 12">Belongs to the TonB-dependent receptor family.</text>
</comment>
<evidence type="ECO:0000256" key="9">
    <source>
        <dbReference type="ARBA" id="ARBA00023136"/>
    </source>
</evidence>
<evidence type="ECO:0000259" key="14">
    <source>
        <dbReference type="Pfam" id="PF07715"/>
    </source>
</evidence>
<evidence type="ECO:0000256" key="7">
    <source>
        <dbReference type="ARBA" id="ARBA00023065"/>
    </source>
</evidence>
<dbReference type="PANTHER" id="PTHR32552:SF81">
    <property type="entry name" value="TONB-DEPENDENT OUTER MEMBRANE RECEPTOR"/>
    <property type="match status" value="1"/>
</dbReference>
<dbReference type="PROSITE" id="PS52016">
    <property type="entry name" value="TONB_DEPENDENT_REC_3"/>
    <property type="match status" value="1"/>
</dbReference>
<feature type="domain" description="TonB-dependent receptor-like beta-barrel" evidence="13">
    <location>
        <begin position="323"/>
        <end position="724"/>
    </location>
</feature>
<dbReference type="Proteomes" id="UP000011135">
    <property type="component" value="Unassembled WGS sequence"/>
</dbReference>
<gene>
    <name evidence="15" type="ORF">C900_03047</name>
</gene>
<keyword evidence="10 11" id="KW-0998">Cell outer membrane</keyword>
<keyword evidence="2 11" id="KW-0813">Transport</keyword>
<dbReference type="eggNOG" id="COG4773">
    <property type="taxonomic scope" value="Bacteria"/>
</dbReference>
<dbReference type="AlphaFoldDB" id="L8JS92"/>
<keyword evidence="8 12" id="KW-0798">TonB box</keyword>
<dbReference type="SUPFAM" id="SSF56935">
    <property type="entry name" value="Porins"/>
    <property type="match status" value="1"/>
</dbReference>
<dbReference type="InterPro" id="IPR000531">
    <property type="entry name" value="Beta-barrel_TonB"/>
</dbReference>
<evidence type="ECO:0000256" key="10">
    <source>
        <dbReference type="ARBA" id="ARBA00023237"/>
    </source>
</evidence>
<evidence type="ECO:0000256" key="2">
    <source>
        <dbReference type="ARBA" id="ARBA00022448"/>
    </source>
</evidence>
<evidence type="ECO:0000256" key="12">
    <source>
        <dbReference type="RuleBase" id="RU003357"/>
    </source>
</evidence>
<sequence length="763" mass="85423">MDHIFKIYLLVLLWAGTGCSLYAQNFITGKVIDSETQVSLPGVHITISGTTQGTTTDLQGNFTLGVPAGNQLTFSYVGYEPETISITEKALTIRLKQSFVQLNQVVVSASRENQLRTDVPAAIGKISPNLLEDTKAASLEQVINKVSGVYMVNLGNEQHSMSIRQPLSLKSLFLYMEDGIPIRPTGVFNHNSLVEMNMAALKSIEVIKGPASSIYGSEAIGGSINFITQSASAFPTANISIQKDNLGYNRLDIGAGNTLGKFGLYAGGYYAYRKNGYREHCDFNKLALSLKGDYQIDAKNKLTTSATIIDYGTDMTGSIDSINFYSMEYPSMHTFTERTVKALRLRSTLEHLWNDRNKTKFTLFYRDNSMGQIPAYRVKNDRTNPLKASGEINENSFRSYGALAQHMKTFGFWDASVIGGVSIDFSPNSYYAEFINIARNEEGVYTGYSKPDSLLTDYEVSLFNTAVYSQLEMSPVQRLRVVLALRYDRFDYSYENFLTPDAFSGAPNSDDTFENLSPKVGFTYDFGRDRGLYANYSIGFVPPQVSELYRGVKVPVLEPSVYKNLEVGGWFSIVEKGYFDISFYQMRGTNEVINVLLDDGTRENRNAGETLHQGVEYGFRYVPLNNLHIRVGGTNATHEYSDYQELGESYNGNSMESAPNWIANTEVQYKPPFLKGSRIGLEWQHVGPYYMDAANTEKYEGFDLLNMRVGYTLKGFDIWCNIMNITNELYATNASKSRFGKNYSPGDPRTFSIGIGYKFSKKN</sequence>
<dbReference type="OrthoDB" id="9782587at2"/>
<dbReference type="Gene3D" id="2.60.40.1120">
    <property type="entry name" value="Carboxypeptidase-like, regulatory domain"/>
    <property type="match status" value="1"/>
</dbReference>
<dbReference type="Pfam" id="PF00593">
    <property type="entry name" value="TonB_dep_Rec_b-barrel"/>
    <property type="match status" value="1"/>
</dbReference>
<dbReference type="SUPFAM" id="SSF49464">
    <property type="entry name" value="Carboxypeptidase regulatory domain-like"/>
    <property type="match status" value="1"/>
</dbReference>
<comment type="caution">
    <text evidence="15">The sequence shown here is derived from an EMBL/GenBank/DDBJ whole genome shotgun (WGS) entry which is preliminary data.</text>
</comment>